<feature type="domain" description="BPL/LPL catalytic" evidence="8">
    <location>
        <begin position="33"/>
        <end position="225"/>
    </location>
</feature>
<evidence type="ECO:0000256" key="1">
    <source>
        <dbReference type="ARBA" id="ARBA00005085"/>
    </source>
</evidence>
<dbReference type="PANTHER" id="PTHR12561">
    <property type="entry name" value="LIPOATE-PROTEIN LIGASE"/>
    <property type="match status" value="1"/>
</dbReference>
<dbReference type="CDD" id="cd16443">
    <property type="entry name" value="LplA"/>
    <property type="match status" value="1"/>
</dbReference>
<name>A0A0R1Z4V1_9LACO</name>
<dbReference type="EMBL" id="AZGK01000003">
    <property type="protein sequence ID" value="KRM46987.1"/>
    <property type="molecule type" value="Genomic_DNA"/>
</dbReference>
<sequence length="352" mass="39427">MRTYSLFRYVKRTGLFEDSTVEQAFPEYLEKSTEFSDSLIYFYHPQKPIVICGVHQNVFSEVDMAYLNEHNIDLVRRGSGGGAVYVDPGNLTYVFIDTERSVQHPDFKKYAQPILQTMQVLGVHAKANGRNDLTVDNKKFSGMSASKIGNRVSYGGTLMIDVDLQSASRVLKPTKAKLKAKGVQSVHSRVTNIRQFFSPEYSSISIEQVQRLILEHVFHTGNIGQIPTYQLTEADWQQVVELAHSKYGTKQWVYAGNDRHDYYRDAYFQGFGTVGIGFSVKDNRVTGAKIYGDFLQTSGDLETIESAINGTRLTFEDLTKAFGGANLSVNLGNIKPSALAKLMVDPARDESL</sequence>
<organism evidence="9 10">
    <name type="scientific">Lentilactobacillus parabuchneri DSM 5707 = NBRC 107865</name>
    <dbReference type="NCBI Taxonomy" id="1423784"/>
    <lineage>
        <taxon>Bacteria</taxon>
        <taxon>Bacillati</taxon>
        <taxon>Bacillota</taxon>
        <taxon>Bacilli</taxon>
        <taxon>Lactobacillales</taxon>
        <taxon>Lactobacillaceae</taxon>
        <taxon>Lentilactobacillus</taxon>
    </lineage>
</organism>
<evidence type="ECO:0000256" key="4">
    <source>
        <dbReference type="ARBA" id="ARBA00022598"/>
    </source>
</evidence>
<comment type="pathway">
    <text evidence="1">Protein modification; protein lipoylation via exogenous pathway; protein N(6)-(lipoyl)lysine from lipoate: step 2/2.</text>
</comment>
<comment type="catalytic activity">
    <reaction evidence="7">
        <text>L-lysyl-[lipoyl-carrier protein] + (R)-lipoate + ATP = N(6)-[(R)-lipoyl]-L-lysyl-[lipoyl-carrier protein] + AMP + diphosphate + H(+)</text>
        <dbReference type="Rhea" id="RHEA:49288"/>
        <dbReference type="Rhea" id="RHEA-COMP:10500"/>
        <dbReference type="Rhea" id="RHEA-COMP:10502"/>
        <dbReference type="ChEBI" id="CHEBI:15378"/>
        <dbReference type="ChEBI" id="CHEBI:29969"/>
        <dbReference type="ChEBI" id="CHEBI:30616"/>
        <dbReference type="ChEBI" id="CHEBI:33019"/>
        <dbReference type="ChEBI" id="CHEBI:83088"/>
        <dbReference type="ChEBI" id="CHEBI:83099"/>
        <dbReference type="ChEBI" id="CHEBI:456215"/>
        <dbReference type="EC" id="6.3.1.20"/>
    </reaction>
</comment>
<dbReference type="GO" id="GO:0005737">
    <property type="term" value="C:cytoplasm"/>
    <property type="evidence" value="ECO:0007669"/>
    <property type="project" value="TreeGrafter"/>
</dbReference>
<dbReference type="EC" id="6.3.1.20" evidence="3"/>
<evidence type="ECO:0000256" key="6">
    <source>
        <dbReference type="ARBA" id="ARBA00022840"/>
    </source>
</evidence>
<evidence type="ECO:0000256" key="7">
    <source>
        <dbReference type="ARBA" id="ARBA00048037"/>
    </source>
</evidence>
<dbReference type="InterPro" id="IPR004562">
    <property type="entry name" value="LipoylTrfase_LipoateP_Ligase"/>
</dbReference>
<dbReference type="GO" id="GO:0016979">
    <property type="term" value="F:lipoate-protein ligase activity"/>
    <property type="evidence" value="ECO:0007669"/>
    <property type="project" value="UniProtKB-EC"/>
</dbReference>
<evidence type="ECO:0000259" key="8">
    <source>
        <dbReference type="PROSITE" id="PS51733"/>
    </source>
</evidence>
<dbReference type="SUPFAM" id="SSF55681">
    <property type="entry name" value="Class II aaRS and biotin synthetases"/>
    <property type="match status" value="1"/>
</dbReference>
<keyword evidence="9" id="KW-0808">Transferase</keyword>
<keyword evidence="5" id="KW-0547">Nucleotide-binding</keyword>
<accession>A0A0R1Z4V1</accession>
<dbReference type="InterPro" id="IPR045864">
    <property type="entry name" value="aa-tRNA-synth_II/BPL/LPL"/>
</dbReference>
<gene>
    <name evidence="9" type="ORF">FC51_GL001418</name>
</gene>
<reference evidence="9 10" key="1">
    <citation type="journal article" date="2015" name="Genome Announc.">
        <title>Expanding the biotechnology potential of lactobacilli through comparative genomics of 213 strains and associated genera.</title>
        <authorList>
            <person name="Sun Z."/>
            <person name="Harris H.M."/>
            <person name="McCann A."/>
            <person name="Guo C."/>
            <person name="Argimon S."/>
            <person name="Zhang W."/>
            <person name="Yang X."/>
            <person name="Jeffery I.B."/>
            <person name="Cooney J.C."/>
            <person name="Kagawa T.F."/>
            <person name="Liu W."/>
            <person name="Song Y."/>
            <person name="Salvetti E."/>
            <person name="Wrobel A."/>
            <person name="Rasinkangas P."/>
            <person name="Parkhill J."/>
            <person name="Rea M.C."/>
            <person name="O'Sullivan O."/>
            <person name="Ritari J."/>
            <person name="Douillard F.P."/>
            <person name="Paul Ross R."/>
            <person name="Yang R."/>
            <person name="Briner A.E."/>
            <person name="Felis G.E."/>
            <person name="de Vos W.M."/>
            <person name="Barrangou R."/>
            <person name="Klaenhammer T.R."/>
            <person name="Caufield P.W."/>
            <person name="Cui Y."/>
            <person name="Zhang H."/>
            <person name="O'Toole P.W."/>
        </authorList>
    </citation>
    <scope>NUCLEOTIDE SEQUENCE [LARGE SCALE GENOMIC DNA]</scope>
    <source>
        <strain evidence="9 10">DSM 5707</strain>
    </source>
</reference>
<dbReference type="NCBIfam" id="TIGR00545">
    <property type="entry name" value="lipoyltrans"/>
    <property type="match status" value="1"/>
</dbReference>
<dbReference type="Proteomes" id="UP000051957">
    <property type="component" value="Unassembled WGS sequence"/>
</dbReference>
<dbReference type="Gene3D" id="3.30.930.10">
    <property type="entry name" value="Bira Bifunctional Protein, Domain 2"/>
    <property type="match status" value="1"/>
</dbReference>
<dbReference type="PANTHER" id="PTHR12561:SF3">
    <property type="entry name" value="LIPOYLTRANSFERASE 1, MITOCHONDRIAL"/>
    <property type="match status" value="1"/>
</dbReference>
<dbReference type="PATRIC" id="fig|1423784.4.peg.1450"/>
<protein>
    <recommendedName>
        <fullName evidence="3">lipoate--protein ligase</fullName>
        <ecNumber evidence="3">6.3.1.20</ecNumber>
    </recommendedName>
</protein>
<dbReference type="AlphaFoldDB" id="A0A0R1Z4V1"/>
<dbReference type="GO" id="GO:0017118">
    <property type="term" value="F:lipoyltransferase activity"/>
    <property type="evidence" value="ECO:0007669"/>
    <property type="project" value="TreeGrafter"/>
</dbReference>
<keyword evidence="4 9" id="KW-0436">Ligase</keyword>
<dbReference type="InterPro" id="IPR019491">
    <property type="entry name" value="Lipoate_protein_ligase_C"/>
</dbReference>
<evidence type="ECO:0000256" key="5">
    <source>
        <dbReference type="ARBA" id="ARBA00022741"/>
    </source>
</evidence>
<comment type="caution">
    <text evidence="9">The sequence shown here is derived from an EMBL/GenBank/DDBJ whole genome shotgun (WGS) entry which is preliminary data.</text>
</comment>
<keyword evidence="6" id="KW-0067">ATP-binding</keyword>
<evidence type="ECO:0000256" key="2">
    <source>
        <dbReference type="ARBA" id="ARBA00005124"/>
    </source>
</evidence>
<dbReference type="GeneID" id="69803300"/>
<proteinExistence type="predicted"/>
<dbReference type="Pfam" id="PF21948">
    <property type="entry name" value="LplA-B_cat"/>
    <property type="match status" value="1"/>
</dbReference>
<comment type="pathway">
    <text evidence="2">Protein modification; protein lipoylation via exogenous pathway; protein N(6)-(lipoyl)lysine from lipoate: step 1/2.</text>
</comment>
<dbReference type="GO" id="GO:0009249">
    <property type="term" value="P:protein lipoylation"/>
    <property type="evidence" value="ECO:0007669"/>
    <property type="project" value="InterPro"/>
</dbReference>
<dbReference type="UniPathway" id="UPA00537">
    <property type="reaction ID" value="UER00594"/>
</dbReference>
<dbReference type="Gene3D" id="3.30.390.50">
    <property type="entry name" value="CO dehydrogenase flavoprotein, C-terminal domain"/>
    <property type="match status" value="1"/>
</dbReference>
<dbReference type="RefSeq" id="WP_057910900.1">
    <property type="nucleotide sequence ID" value="NZ_AZGK01000003.1"/>
</dbReference>
<dbReference type="SUPFAM" id="SSF82649">
    <property type="entry name" value="SufE/NifU"/>
    <property type="match status" value="1"/>
</dbReference>
<evidence type="ECO:0000256" key="3">
    <source>
        <dbReference type="ARBA" id="ARBA00012367"/>
    </source>
</evidence>
<dbReference type="GO" id="GO:0005524">
    <property type="term" value="F:ATP binding"/>
    <property type="evidence" value="ECO:0007669"/>
    <property type="project" value="UniProtKB-KW"/>
</dbReference>
<evidence type="ECO:0000313" key="9">
    <source>
        <dbReference type="EMBL" id="KRM46987.1"/>
    </source>
</evidence>
<dbReference type="InterPro" id="IPR004143">
    <property type="entry name" value="BPL_LPL_catalytic"/>
</dbReference>
<evidence type="ECO:0000313" key="10">
    <source>
        <dbReference type="Proteomes" id="UP000051957"/>
    </source>
</evidence>
<dbReference type="PROSITE" id="PS51733">
    <property type="entry name" value="BPL_LPL_CATALYTIC"/>
    <property type="match status" value="1"/>
</dbReference>
<dbReference type="Pfam" id="PF10437">
    <property type="entry name" value="Lip_prot_lig_C"/>
    <property type="match status" value="1"/>
</dbReference>